<dbReference type="EMBL" id="CP133615">
    <property type="protein sequence ID" value="WMV25795.1"/>
    <property type="molecule type" value="Genomic_DNA"/>
</dbReference>
<proteinExistence type="predicted"/>
<dbReference type="Pfam" id="PF14111">
    <property type="entry name" value="DUF4283"/>
    <property type="match status" value="1"/>
</dbReference>
<dbReference type="InterPro" id="IPR040256">
    <property type="entry name" value="At4g02000-like"/>
</dbReference>
<gene>
    <name evidence="2" type="ORF">MTR67_019180</name>
</gene>
<dbReference type="PANTHER" id="PTHR31286">
    <property type="entry name" value="GLYCINE-RICH CELL WALL STRUCTURAL PROTEIN 1.8-LIKE"/>
    <property type="match status" value="1"/>
</dbReference>
<sequence length="301" mass="34704">MGFLEFNGQKNTIENLQYAVVGKFSYGWPDLDDLRNEIPKQCIVKGDCKISLLRNRHIHIRFNLEEEFINMMSKNVFYILDKEGYSFPMRPLIYDAKFKVDEETTQAIAWISFTDLKPTYFVKESLFSLALAVGKPLHLDMATINKTRPSCARVKVQVDLLSDFPKFVEMEIINSTTKESRVERIKIQYDMLSKYCKGCKIQGHEEQECRILHHELRKNDASSETKIDEPQVEKHLANGGQGEKAGVQMMQWNPVKKRFIIEKNAHNYLNDKAISPIKSASTSNTFAALLIDEQVEDNNKA</sequence>
<dbReference type="InterPro" id="IPR025558">
    <property type="entry name" value="DUF4283"/>
</dbReference>
<dbReference type="PANTHER" id="PTHR31286:SF79">
    <property type="entry name" value="N-6 ADENINE-SPECIFIC DNA METHYLASE"/>
    <property type="match status" value="1"/>
</dbReference>
<dbReference type="Proteomes" id="UP001234989">
    <property type="component" value="Chromosome 4"/>
</dbReference>
<reference evidence="2" key="1">
    <citation type="submission" date="2023-08" db="EMBL/GenBank/DDBJ databases">
        <title>A de novo genome assembly of Solanum verrucosum Schlechtendal, a Mexican diploid species geographically isolated from the other diploid A-genome species in potato relatives.</title>
        <authorList>
            <person name="Hosaka K."/>
        </authorList>
    </citation>
    <scope>NUCLEOTIDE SEQUENCE</scope>
    <source>
        <tissue evidence="2">Young leaves</tissue>
    </source>
</reference>
<dbReference type="AlphaFoldDB" id="A0AAF0TTP4"/>
<evidence type="ECO:0000259" key="1">
    <source>
        <dbReference type="Pfam" id="PF14111"/>
    </source>
</evidence>
<protein>
    <recommendedName>
        <fullName evidence="1">DUF4283 domain-containing protein</fullName>
    </recommendedName>
</protein>
<feature type="domain" description="DUF4283" evidence="1">
    <location>
        <begin position="13"/>
        <end position="101"/>
    </location>
</feature>
<accession>A0AAF0TTP4</accession>
<name>A0AAF0TTP4_SOLVR</name>
<evidence type="ECO:0000313" key="3">
    <source>
        <dbReference type="Proteomes" id="UP001234989"/>
    </source>
</evidence>
<keyword evidence="3" id="KW-1185">Reference proteome</keyword>
<evidence type="ECO:0000313" key="2">
    <source>
        <dbReference type="EMBL" id="WMV25795.1"/>
    </source>
</evidence>
<organism evidence="2 3">
    <name type="scientific">Solanum verrucosum</name>
    <dbReference type="NCBI Taxonomy" id="315347"/>
    <lineage>
        <taxon>Eukaryota</taxon>
        <taxon>Viridiplantae</taxon>
        <taxon>Streptophyta</taxon>
        <taxon>Embryophyta</taxon>
        <taxon>Tracheophyta</taxon>
        <taxon>Spermatophyta</taxon>
        <taxon>Magnoliopsida</taxon>
        <taxon>eudicotyledons</taxon>
        <taxon>Gunneridae</taxon>
        <taxon>Pentapetalae</taxon>
        <taxon>asterids</taxon>
        <taxon>lamiids</taxon>
        <taxon>Solanales</taxon>
        <taxon>Solanaceae</taxon>
        <taxon>Solanoideae</taxon>
        <taxon>Solaneae</taxon>
        <taxon>Solanum</taxon>
    </lineage>
</organism>